<comment type="caution">
    <text evidence="10">The sequence shown here is derived from an EMBL/GenBank/DDBJ whole genome shotgun (WGS) entry which is preliminary data.</text>
</comment>
<keyword evidence="5" id="KW-0460">Magnesium</keyword>
<evidence type="ECO:0000259" key="9">
    <source>
        <dbReference type="Pfam" id="PF07685"/>
    </source>
</evidence>
<dbReference type="GO" id="GO:0042242">
    <property type="term" value="F:cobyrinic acid a,c-diamide synthase activity"/>
    <property type="evidence" value="ECO:0007669"/>
    <property type="project" value="InterPro"/>
</dbReference>
<keyword evidence="2" id="KW-0436">Ligase</keyword>
<proteinExistence type="predicted"/>
<keyword evidence="4" id="KW-0067">ATP-binding</keyword>
<dbReference type="SUPFAM" id="SSF52317">
    <property type="entry name" value="Class I glutamine amidotransferase-like"/>
    <property type="match status" value="1"/>
</dbReference>
<organism evidence="10 11">
    <name type="scientific">Apatococcus fuscideae</name>
    <dbReference type="NCBI Taxonomy" id="2026836"/>
    <lineage>
        <taxon>Eukaryota</taxon>
        <taxon>Viridiplantae</taxon>
        <taxon>Chlorophyta</taxon>
        <taxon>core chlorophytes</taxon>
        <taxon>Trebouxiophyceae</taxon>
        <taxon>Chlorellales</taxon>
        <taxon>Chlorellaceae</taxon>
        <taxon>Apatococcus</taxon>
    </lineage>
</organism>
<dbReference type="Gene3D" id="3.40.50.880">
    <property type="match status" value="1"/>
</dbReference>
<dbReference type="AlphaFoldDB" id="A0AAW1TC91"/>
<dbReference type="PROSITE" id="PS51274">
    <property type="entry name" value="GATASE_COBBQ"/>
    <property type="match status" value="1"/>
</dbReference>
<dbReference type="SUPFAM" id="SSF53807">
    <property type="entry name" value="Helical backbone' metal receptor"/>
    <property type="match status" value="1"/>
</dbReference>
<evidence type="ECO:0000256" key="4">
    <source>
        <dbReference type="ARBA" id="ARBA00022840"/>
    </source>
</evidence>
<keyword evidence="3" id="KW-0547">Nucleotide-binding</keyword>
<evidence type="ECO:0000256" key="7">
    <source>
        <dbReference type="SAM" id="MobiDB-lite"/>
    </source>
</evidence>
<evidence type="ECO:0000256" key="6">
    <source>
        <dbReference type="ARBA" id="ARBA00022962"/>
    </source>
</evidence>
<feature type="compositionally biased region" description="Low complexity" evidence="7">
    <location>
        <begin position="278"/>
        <end position="291"/>
    </location>
</feature>
<feature type="region of interest" description="Disordered" evidence="7">
    <location>
        <begin position="424"/>
        <end position="445"/>
    </location>
</feature>
<dbReference type="InterPro" id="IPR011698">
    <property type="entry name" value="GATase_3"/>
</dbReference>
<dbReference type="Pfam" id="PF07685">
    <property type="entry name" value="GATase_3"/>
    <property type="match status" value="1"/>
</dbReference>
<evidence type="ECO:0000313" key="11">
    <source>
        <dbReference type="Proteomes" id="UP001485043"/>
    </source>
</evidence>
<feature type="region of interest" description="Disordered" evidence="7">
    <location>
        <begin position="345"/>
        <end position="411"/>
    </location>
</feature>
<dbReference type="PANTHER" id="PTHR43873:SF1">
    <property type="entry name" value="COBYRINATE A,C-DIAMIDE SYNTHASE"/>
    <property type="match status" value="1"/>
</dbReference>
<name>A0AAW1TC91_9CHLO</name>
<dbReference type="Proteomes" id="UP001485043">
    <property type="component" value="Unassembled WGS sequence"/>
</dbReference>
<evidence type="ECO:0000256" key="5">
    <source>
        <dbReference type="ARBA" id="ARBA00022842"/>
    </source>
</evidence>
<reference evidence="10 11" key="1">
    <citation type="journal article" date="2024" name="Nat. Commun.">
        <title>Phylogenomics reveals the evolutionary origins of lichenization in chlorophyte algae.</title>
        <authorList>
            <person name="Puginier C."/>
            <person name="Libourel C."/>
            <person name="Otte J."/>
            <person name="Skaloud P."/>
            <person name="Haon M."/>
            <person name="Grisel S."/>
            <person name="Petersen M."/>
            <person name="Berrin J.G."/>
            <person name="Delaux P.M."/>
            <person name="Dal Grande F."/>
            <person name="Keller J."/>
        </authorList>
    </citation>
    <scope>NUCLEOTIDE SEQUENCE [LARGE SCALE GENOMIC DNA]</scope>
    <source>
        <strain evidence="10 11">SAG 2523</strain>
    </source>
</reference>
<accession>A0AAW1TC91</accession>
<dbReference type="InterPro" id="IPR029062">
    <property type="entry name" value="Class_I_gatase-like"/>
</dbReference>
<feature type="compositionally biased region" description="Basic residues" evidence="7">
    <location>
        <begin position="352"/>
        <end position="366"/>
    </location>
</feature>
<feature type="domain" description="CobQ/CobB/MinD/ParA nucleotide binding" evidence="8">
    <location>
        <begin position="4"/>
        <end position="46"/>
    </location>
</feature>
<dbReference type="InterPro" id="IPR004484">
    <property type="entry name" value="CbiA/CobB_synth"/>
</dbReference>
<dbReference type="Pfam" id="PF01656">
    <property type="entry name" value="CbiA"/>
    <property type="match status" value="1"/>
</dbReference>
<feature type="compositionally biased region" description="Basic and acidic residues" evidence="7">
    <location>
        <begin position="424"/>
        <end position="435"/>
    </location>
</feature>
<keyword evidence="6" id="KW-0315">Glutamine amidotransferase</keyword>
<dbReference type="EMBL" id="JALJOV010000102">
    <property type="protein sequence ID" value="KAK9867205.1"/>
    <property type="molecule type" value="Genomic_DNA"/>
</dbReference>
<dbReference type="InterPro" id="IPR002586">
    <property type="entry name" value="CobQ/CobB/MinD/ParA_Nub-bd_dom"/>
</dbReference>
<feature type="region of interest" description="Disordered" evidence="7">
    <location>
        <begin position="273"/>
        <end position="324"/>
    </location>
</feature>
<dbReference type="InterPro" id="IPR027417">
    <property type="entry name" value="P-loop_NTPase"/>
</dbReference>
<dbReference type="SUPFAM" id="SSF52540">
    <property type="entry name" value="P-loop containing nucleoside triphosphate hydrolases"/>
    <property type="match status" value="1"/>
</dbReference>
<dbReference type="GO" id="GO:0005524">
    <property type="term" value="F:ATP binding"/>
    <property type="evidence" value="ECO:0007669"/>
    <property type="project" value="UniProtKB-KW"/>
</dbReference>
<dbReference type="PANTHER" id="PTHR43873">
    <property type="entry name" value="COBYRINATE A,C-DIAMIDE SYNTHASE"/>
    <property type="match status" value="1"/>
</dbReference>
<feature type="region of interest" description="Disordered" evidence="7">
    <location>
        <begin position="454"/>
        <end position="473"/>
    </location>
</feature>
<evidence type="ECO:0000256" key="1">
    <source>
        <dbReference type="ARBA" id="ARBA00001946"/>
    </source>
</evidence>
<evidence type="ECO:0000313" key="10">
    <source>
        <dbReference type="EMBL" id="KAK9867205.1"/>
    </source>
</evidence>
<feature type="compositionally biased region" description="Low complexity" evidence="7">
    <location>
        <begin position="455"/>
        <end position="471"/>
    </location>
</feature>
<sequence length="728" mass="77663">MKVLVVAGTSSGVGKTSVAVGLMAAFRQQGLTVQAFKIGPGFLDTLHHEAATGTASINLDVARDAAFNFYYNANLKLLEEAGADLVPFSPLTEPLPADLAGLYLGGGFPEQHALQLAGNQAAMTGVKAFAESGGVLYAECGGLIYLSQSIQPLDDLPASMVGVFPFRTHMTRDTMRTGYVEVVTQPACTLFPPGCTVRGHVYHYSEILQEHVVGGFAQLAASLVQRCQHVDTAAVTAAIDQANKQAMMASFRSSLPHASSKLPHTNSTSCLSALPWDSPSTPSMTPSLTPPRRVHRRRHDPRVSLSAGDYTSGESSDDDSVCESEAGSLYQSQILALQRATSAQLSPGPSFHWHRQGYHRASRHRRVESDGYPPKAQHPAAQALKGAHGMQRTQSLPYTSPPPKNGRAGRHSLALPGATLREPKHRDAHPAEHVRHGGAGPAHQAASLPRLGSLAATPSASQEASSTTEAPVQVDHKWLSREQPCLVVSPETLHISDSGPAPAPEAMQQAGLEVGQHASTLLELRPHTLADAIDAILWVGQAAGAGSEAVKLVDRVRARLRAVARDVVACTHRPRVLILTSTEPLCPAGWWVPDMQALAGGQPSLQHSGCAPQPLCWDQVRQHAPEVLILAPFGQKLEAARGMACTLAALPGWWSLPAVRSTRVFLCNPDILDLSGPRLADGVEALAHILHPKLVDGPLPQGTALKLSLQAGHRCRHRNIVEHFKAYE</sequence>
<evidence type="ECO:0000256" key="2">
    <source>
        <dbReference type="ARBA" id="ARBA00022598"/>
    </source>
</evidence>
<feature type="domain" description="CobB/CobQ-like glutamine amidotransferase" evidence="9">
    <location>
        <begin position="61"/>
        <end position="211"/>
    </location>
</feature>
<evidence type="ECO:0000256" key="3">
    <source>
        <dbReference type="ARBA" id="ARBA00022741"/>
    </source>
</evidence>
<evidence type="ECO:0000259" key="8">
    <source>
        <dbReference type="Pfam" id="PF01656"/>
    </source>
</evidence>
<comment type="cofactor">
    <cofactor evidence="1">
        <name>Mg(2+)</name>
        <dbReference type="ChEBI" id="CHEBI:18420"/>
    </cofactor>
</comment>
<dbReference type="Gene3D" id="3.40.50.300">
    <property type="entry name" value="P-loop containing nucleotide triphosphate hydrolases"/>
    <property type="match status" value="1"/>
</dbReference>
<evidence type="ECO:0008006" key="12">
    <source>
        <dbReference type="Google" id="ProtNLM"/>
    </source>
</evidence>
<dbReference type="Gene3D" id="3.40.50.1980">
    <property type="entry name" value="Nitrogenase molybdenum iron protein domain"/>
    <property type="match status" value="1"/>
</dbReference>
<gene>
    <name evidence="10" type="ORF">WJX84_007284</name>
</gene>
<protein>
    <recommendedName>
        <fullName evidence="12">Cobyrinic acid a,c-diamide synthase</fullName>
    </recommendedName>
</protein>
<keyword evidence="11" id="KW-1185">Reference proteome</keyword>